<evidence type="ECO:0000256" key="1">
    <source>
        <dbReference type="ARBA" id="ARBA00004651"/>
    </source>
</evidence>
<dbReference type="AlphaFoldDB" id="A0A840AGU2"/>
<dbReference type="PANTHER" id="PTHR42682">
    <property type="entry name" value="HYDROGENASE-4 COMPONENT F"/>
    <property type="match status" value="1"/>
</dbReference>
<reference evidence="10 11" key="1">
    <citation type="submission" date="2020-08" db="EMBL/GenBank/DDBJ databases">
        <title>Genomic Encyclopedia of Type Strains, Phase IV (KMG-IV): sequencing the most valuable type-strain genomes for metagenomic binning, comparative biology and taxonomic classification.</title>
        <authorList>
            <person name="Goeker M."/>
        </authorList>
    </citation>
    <scope>NUCLEOTIDE SEQUENCE [LARGE SCALE GENOMIC DNA]</scope>
    <source>
        <strain evidence="10 11">DSM 19979</strain>
    </source>
</reference>
<keyword evidence="6 8" id="KW-0472">Membrane</keyword>
<keyword evidence="4 8" id="KW-1133">Transmembrane helix</keyword>
<proteinExistence type="predicted"/>
<dbReference type="InterPro" id="IPR001750">
    <property type="entry name" value="ND/Mrp_TM"/>
</dbReference>
<comment type="caution">
    <text evidence="10">The sequence shown here is derived from an EMBL/GenBank/DDBJ whole genome shotgun (WGS) entry which is preliminary data.</text>
</comment>
<evidence type="ECO:0000313" key="10">
    <source>
        <dbReference type="EMBL" id="MBB3899384.1"/>
    </source>
</evidence>
<evidence type="ECO:0000256" key="2">
    <source>
        <dbReference type="ARBA" id="ARBA00022475"/>
    </source>
</evidence>
<dbReference type="GO" id="GO:0005886">
    <property type="term" value="C:plasma membrane"/>
    <property type="evidence" value="ECO:0007669"/>
    <property type="project" value="UniProtKB-SubCell"/>
</dbReference>
<dbReference type="RefSeq" id="WP_184385098.1">
    <property type="nucleotide sequence ID" value="NZ_JACIDJ010000005.1"/>
</dbReference>
<evidence type="ECO:0000256" key="8">
    <source>
        <dbReference type="SAM" id="Phobius"/>
    </source>
</evidence>
<organism evidence="10 11">
    <name type="scientific">Roseococcus suduntuyensis</name>
    <dbReference type="NCBI Taxonomy" id="455361"/>
    <lineage>
        <taxon>Bacteria</taxon>
        <taxon>Pseudomonadati</taxon>
        <taxon>Pseudomonadota</taxon>
        <taxon>Alphaproteobacteria</taxon>
        <taxon>Acetobacterales</taxon>
        <taxon>Roseomonadaceae</taxon>
        <taxon>Roseococcus</taxon>
    </lineage>
</organism>
<dbReference type="Pfam" id="PF00361">
    <property type="entry name" value="Proton_antipo_M"/>
    <property type="match status" value="1"/>
</dbReference>
<dbReference type="EC" id="1.-.-.-" evidence="10"/>
<evidence type="ECO:0000256" key="5">
    <source>
        <dbReference type="ARBA" id="ARBA00023002"/>
    </source>
</evidence>
<dbReference type="EMBL" id="JACIDJ010000005">
    <property type="protein sequence ID" value="MBB3899384.1"/>
    <property type="molecule type" value="Genomic_DNA"/>
</dbReference>
<keyword evidence="3 7" id="KW-0812">Transmembrane</keyword>
<feature type="transmembrane region" description="Helical" evidence="8">
    <location>
        <begin position="305"/>
        <end position="326"/>
    </location>
</feature>
<evidence type="ECO:0000313" key="11">
    <source>
        <dbReference type="Proteomes" id="UP000553193"/>
    </source>
</evidence>
<dbReference type="PANTHER" id="PTHR42682:SF5">
    <property type="entry name" value="HYDROGENASE-4 COMPONENT F"/>
    <property type="match status" value="1"/>
</dbReference>
<dbReference type="InterPro" id="IPR052175">
    <property type="entry name" value="ComplexI-like_HydComp"/>
</dbReference>
<evidence type="ECO:0000256" key="3">
    <source>
        <dbReference type="ARBA" id="ARBA00022692"/>
    </source>
</evidence>
<accession>A0A840AGU2</accession>
<keyword evidence="2" id="KW-1003">Cell membrane</keyword>
<sequence>MSLATALILLPLLGAALLAALPRVAPLLNIAISAGSLVLALLLLAGPLPQGEGWLRADALSVSLVVLAGIVGLGTAVFSWQDIRDEGFDTARTRFYHAAFQGFMATHFLALLSDNLGIMWVAIEAGTLACVLMVGLHRTPAAIEAAWKFFILCGFGIALALFGIIVLALAAAPHLPHGDLRLSATALREIAPLAEPGLLNLAFVFLLVGFGTKAGLVPLHSWLPDAHAEGPTPIAAVLSGLLLNSAMLGILRGEAIVAAHPGSWAPGGFLIGMGLASLLLAGVTLWRRRDAKRLFGWSSIEHMGIAAIAFGVGGPAGNMAGILHLWGHSLLKSAAFFAIGRAARLKGGQRMDQIGGLARSHPALGWGLVLVMAGLAGLPPASLFASEWMLAAALGREAPWLLLPYVAGLLVAALALLHAMQRLCLGPATPDVAPGPAGWATLGPIWCNLVLAVILAIALPAPLRALLRDAAQVLG</sequence>
<feature type="transmembrane region" description="Helical" evidence="8">
    <location>
        <begin position="437"/>
        <end position="459"/>
    </location>
</feature>
<keyword evidence="11" id="KW-1185">Reference proteome</keyword>
<feature type="transmembrane region" description="Helical" evidence="8">
    <location>
        <begin position="398"/>
        <end position="417"/>
    </location>
</feature>
<keyword evidence="5 10" id="KW-0560">Oxidoreductase</keyword>
<comment type="subcellular location">
    <subcellularLocation>
        <location evidence="1">Cell membrane</location>
        <topology evidence="1">Multi-pass membrane protein</topology>
    </subcellularLocation>
    <subcellularLocation>
        <location evidence="7">Membrane</location>
        <topology evidence="7">Multi-pass membrane protein</topology>
    </subcellularLocation>
</comment>
<feature type="transmembrane region" description="Helical" evidence="8">
    <location>
        <begin position="263"/>
        <end position="285"/>
    </location>
</feature>
<evidence type="ECO:0000256" key="7">
    <source>
        <dbReference type="RuleBase" id="RU000320"/>
    </source>
</evidence>
<feature type="domain" description="NADH:quinone oxidoreductase/Mrp antiporter transmembrane" evidence="9">
    <location>
        <begin position="113"/>
        <end position="403"/>
    </location>
</feature>
<feature type="transmembrane region" description="Helical" evidence="8">
    <location>
        <begin position="363"/>
        <end position="386"/>
    </location>
</feature>
<feature type="transmembrane region" description="Helical" evidence="8">
    <location>
        <begin position="117"/>
        <end position="137"/>
    </location>
</feature>
<evidence type="ECO:0000256" key="6">
    <source>
        <dbReference type="ARBA" id="ARBA00023136"/>
    </source>
</evidence>
<feature type="transmembrane region" description="Helical" evidence="8">
    <location>
        <begin position="60"/>
        <end position="80"/>
    </location>
</feature>
<name>A0A840AGU2_9PROT</name>
<feature type="transmembrane region" description="Helical" evidence="8">
    <location>
        <begin position="28"/>
        <end position="48"/>
    </location>
</feature>
<dbReference type="Proteomes" id="UP000553193">
    <property type="component" value="Unassembled WGS sequence"/>
</dbReference>
<feature type="transmembrane region" description="Helical" evidence="8">
    <location>
        <begin position="149"/>
        <end position="172"/>
    </location>
</feature>
<evidence type="ECO:0000259" key="9">
    <source>
        <dbReference type="Pfam" id="PF00361"/>
    </source>
</evidence>
<gene>
    <name evidence="10" type="ORF">GGQ83_002836</name>
</gene>
<feature type="transmembrane region" description="Helical" evidence="8">
    <location>
        <begin position="198"/>
        <end position="219"/>
    </location>
</feature>
<feature type="transmembrane region" description="Helical" evidence="8">
    <location>
        <begin position="231"/>
        <end position="251"/>
    </location>
</feature>
<evidence type="ECO:0000256" key="4">
    <source>
        <dbReference type="ARBA" id="ARBA00022989"/>
    </source>
</evidence>
<dbReference type="GO" id="GO:0016491">
    <property type="term" value="F:oxidoreductase activity"/>
    <property type="evidence" value="ECO:0007669"/>
    <property type="project" value="UniProtKB-KW"/>
</dbReference>
<protein>
    <submittedName>
        <fullName evidence="10">Hydrogenase-4 component F</fullName>
        <ecNumber evidence="10">1.-.-.-</ecNumber>
    </submittedName>
</protein>